<evidence type="ECO:0000259" key="1">
    <source>
        <dbReference type="Pfam" id="PF04069"/>
    </source>
</evidence>
<dbReference type="KEGG" id="ome:OLMES_0498"/>
<dbReference type="GO" id="GO:0022857">
    <property type="term" value="F:transmembrane transporter activity"/>
    <property type="evidence" value="ECO:0007669"/>
    <property type="project" value="InterPro"/>
</dbReference>
<dbReference type="InterPro" id="IPR007210">
    <property type="entry name" value="ABC_Gly_betaine_transp_sub-bd"/>
</dbReference>
<reference evidence="2 3" key="1">
    <citation type="submission" date="2017-05" db="EMBL/GenBank/DDBJ databases">
        <title>Genomic insights into alkan degradation activity of Oleiphilus messinensis.</title>
        <authorList>
            <person name="Kozyavkin S.A."/>
            <person name="Slesarev A.I."/>
            <person name="Golyshin P.N."/>
            <person name="Korzhenkov A."/>
            <person name="Golyshina O.N."/>
            <person name="Toshchakov S.V."/>
        </authorList>
    </citation>
    <scope>NUCLEOTIDE SEQUENCE [LARGE SCALE GENOMIC DNA]</scope>
    <source>
        <strain evidence="2 3">ME102</strain>
    </source>
</reference>
<sequence>MAKFFVVLTVSLMLHVDLVAAVEIKKKPIKIVTNNWTSQIVLSKVVGEVFSALGYQVQYLKTSVSDQWGALAHGVAHLQVEVWEGTMADMFNRMVAEGSVLDAGEHEAKTREDWWYPAYAEKVCPGLPDWQALKACANQFAIEGDNFGTYFAGPWEKPDEARIRALGLNFRVRNLKNGDDLWVELKKAYAEQRPIVLFNWTPNWVESRYAGKFVEFPAYDPVCESDPAWGVNGQYLYDCGNPKNGWLKKAAWHGMPDTWDCAYRTLKKINFSNQQIASAAALVDVDLLSYDAAAKQWLQENKVTWQGWIPGDCVN</sequence>
<dbReference type="SUPFAM" id="SSF53850">
    <property type="entry name" value="Periplasmic binding protein-like II"/>
    <property type="match status" value="1"/>
</dbReference>
<dbReference type="Gene3D" id="3.40.190.100">
    <property type="entry name" value="Glycine betaine-binding periplasmic protein, domain 2"/>
    <property type="match status" value="1"/>
</dbReference>
<dbReference type="CDD" id="cd13643">
    <property type="entry name" value="PBP2_BCP_2"/>
    <property type="match status" value="1"/>
</dbReference>
<proteinExistence type="predicted"/>
<evidence type="ECO:0000313" key="3">
    <source>
        <dbReference type="Proteomes" id="UP000196027"/>
    </source>
</evidence>
<dbReference type="RefSeq" id="WP_198343195.1">
    <property type="nucleotide sequence ID" value="NZ_CP021425.1"/>
</dbReference>
<feature type="domain" description="ABC-type glycine betaine transport system substrate-binding" evidence="1">
    <location>
        <begin position="27"/>
        <end position="300"/>
    </location>
</feature>
<dbReference type="AlphaFoldDB" id="A0A1Y0I2H4"/>
<dbReference type="Proteomes" id="UP000196027">
    <property type="component" value="Chromosome"/>
</dbReference>
<dbReference type="Gene3D" id="3.40.190.10">
    <property type="entry name" value="Periplasmic binding protein-like II"/>
    <property type="match status" value="1"/>
</dbReference>
<evidence type="ECO:0000313" key="2">
    <source>
        <dbReference type="EMBL" id="ARU54601.1"/>
    </source>
</evidence>
<accession>A0A1Y0I2H4</accession>
<dbReference type="Pfam" id="PF04069">
    <property type="entry name" value="OpuAC"/>
    <property type="match status" value="1"/>
</dbReference>
<organism evidence="2 3">
    <name type="scientific">Oleiphilus messinensis</name>
    <dbReference type="NCBI Taxonomy" id="141451"/>
    <lineage>
        <taxon>Bacteria</taxon>
        <taxon>Pseudomonadati</taxon>
        <taxon>Pseudomonadota</taxon>
        <taxon>Gammaproteobacteria</taxon>
        <taxon>Oceanospirillales</taxon>
        <taxon>Oleiphilaceae</taxon>
        <taxon>Oleiphilus</taxon>
    </lineage>
</organism>
<name>A0A1Y0I2H4_9GAMM</name>
<keyword evidence="3" id="KW-1185">Reference proteome</keyword>
<dbReference type="GO" id="GO:0043190">
    <property type="term" value="C:ATP-binding cassette (ABC) transporter complex"/>
    <property type="evidence" value="ECO:0007669"/>
    <property type="project" value="InterPro"/>
</dbReference>
<gene>
    <name evidence="2" type="ORF">OLMES_0498</name>
</gene>
<protein>
    <submittedName>
        <fullName evidence="2">Glycine betaine ABC transporter substrate-binding protein</fullName>
    </submittedName>
</protein>
<dbReference type="EMBL" id="CP021425">
    <property type="protein sequence ID" value="ARU54601.1"/>
    <property type="molecule type" value="Genomic_DNA"/>
</dbReference>